<evidence type="ECO:0000313" key="2">
    <source>
        <dbReference type="Proteomes" id="UP000664859"/>
    </source>
</evidence>
<organism evidence="1 2">
    <name type="scientific">Tribonema minus</name>
    <dbReference type="NCBI Taxonomy" id="303371"/>
    <lineage>
        <taxon>Eukaryota</taxon>
        <taxon>Sar</taxon>
        <taxon>Stramenopiles</taxon>
        <taxon>Ochrophyta</taxon>
        <taxon>PX clade</taxon>
        <taxon>Xanthophyceae</taxon>
        <taxon>Tribonematales</taxon>
        <taxon>Tribonemataceae</taxon>
        <taxon>Tribonema</taxon>
    </lineage>
</organism>
<protein>
    <submittedName>
        <fullName evidence="1">Uncharacterized protein</fullName>
    </submittedName>
</protein>
<keyword evidence="2" id="KW-1185">Reference proteome</keyword>
<dbReference type="AlphaFoldDB" id="A0A835YIQ1"/>
<accession>A0A835YIQ1</accession>
<dbReference type="EMBL" id="JAFCMP010000552">
    <property type="protein sequence ID" value="KAG5175281.1"/>
    <property type="molecule type" value="Genomic_DNA"/>
</dbReference>
<evidence type="ECO:0000313" key="1">
    <source>
        <dbReference type="EMBL" id="KAG5175281.1"/>
    </source>
</evidence>
<dbReference type="OrthoDB" id="10597116at2759"/>
<dbReference type="Proteomes" id="UP000664859">
    <property type="component" value="Unassembled WGS sequence"/>
</dbReference>
<sequence length="201" mass="21934">MRGWLDVRRMVDVGLLTMAIDGVITPRWYAILERTSTSKALPVVVAKTVASSLIYGPFANGVFLAGVPVLRYGRAVLGRGFDWVAWRRQLLIATIRDLQLVTPCEFFNQLLVPFKYQPLGYQFSEIGFHIVLSLIAHNEMELPMKWFFRGLDNVAGTNTLTRLQQMMYAVAADEGAAAGAIDAVAAAAAAAVAAPHLGAQP</sequence>
<proteinExistence type="predicted"/>
<reference evidence="1" key="1">
    <citation type="submission" date="2021-02" db="EMBL/GenBank/DDBJ databases">
        <title>First Annotated Genome of the Yellow-green Alga Tribonema minus.</title>
        <authorList>
            <person name="Mahan K.M."/>
        </authorList>
    </citation>
    <scope>NUCLEOTIDE SEQUENCE</scope>
    <source>
        <strain evidence="1">UTEX B ZZ1240</strain>
    </source>
</reference>
<comment type="caution">
    <text evidence="1">The sequence shown here is derived from an EMBL/GenBank/DDBJ whole genome shotgun (WGS) entry which is preliminary data.</text>
</comment>
<gene>
    <name evidence="1" type="ORF">JKP88DRAFT_351617</name>
</gene>
<name>A0A835YIQ1_9STRA</name>